<dbReference type="EMBL" id="JAVXUP010000098">
    <property type="protein sequence ID" value="KAK3038364.1"/>
    <property type="molecule type" value="Genomic_DNA"/>
</dbReference>
<dbReference type="Gene3D" id="3.20.20.80">
    <property type="entry name" value="Glycosidases"/>
    <property type="match status" value="1"/>
</dbReference>
<evidence type="ECO:0000256" key="3">
    <source>
        <dbReference type="ARBA" id="ARBA00012756"/>
    </source>
</evidence>
<dbReference type="AlphaFoldDB" id="A0AA88X350"/>
<evidence type="ECO:0000256" key="2">
    <source>
        <dbReference type="ARBA" id="ARBA00009809"/>
    </source>
</evidence>
<proteinExistence type="inferred from homology"/>
<gene>
    <name evidence="6" type="ORF">RJ639_031460</name>
</gene>
<dbReference type="GO" id="GO:0004565">
    <property type="term" value="F:beta-galactosidase activity"/>
    <property type="evidence" value="ECO:0007669"/>
    <property type="project" value="UniProtKB-EC"/>
</dbReference>
<name>A0AA88X350_9ASTE</name>
<feature type="signal peptide" evidence="4">
    <location>
        <begin position="1"/>
        <end position="21"/>
    </location>
</feature>
<organism evidence="6 7">
    <name type="scientific">Escallonia herrerae</name>
    <dbReference type="NCBI Taxonomy" id="1293975"/>
    <lineage>
        <taxon>Eukaryota</taxon>
        <taxon>Viridiplantae</taxon>
        <taxon>Streptophyta</taxon>
        <taxon>Embryophyta</taxon>
        <taxon>Tracheophyta</taxon>
        <taxon>Spermatophyta</taxon>
        <taxon>Magnoliopsida</taxon>
        <taxon>eudicotyledons</taxon>
        <taxon>Gunneridae</taxon>
        <taxon>Pentapetalae</taxon>
        <taxon>asterids</taxon>
        <taxon>campanulids</taxon>
        <taxon>Escalloniales</taxon>
        <taxon>Escalloniaceae</taxon>
        <taxon>Escallonia</taxon>
    </lineage>
</organism>
<reference evidence="6" key="1">
    <citation type="submission" date="2022-12" db="EMBL/GenBank/DDBJ databases">
        <title>Draft genome assemblies for two species of Escallonia (Escalloniales).</title>
        <authorList>
            <person name="Chanderbali A."/>
            <person name="Dervinis C."/>
            <person name="Anghel I."/>
            <person name="Soltis D."/>
            <person name="Soltis P."/>
            <person name="Zapata F."/>
        </authorList>
    </citation>
    <scope>NUCLEOTIDE SEQUENCE</scope>
    <source>
        <strain evidence="6">UCBG64.0493</strain>
        <tissue evidence="6">Leaf</tissue>
    </source>
</reference>
<feature type="domain" description="Glycoside hydrolase 35 catalytic" evidence="5">
    <location>
        <begin position="36"/>
        <end position="129"/>
    </location>
</feature>
<dbReference type="InterPro" id="IPR017853">
    <property type="entry name" value="GH"/>
</dbReference>
<keyword evidence="7" id="KW-1185">Reference proteome</keyword>
<comment type="catalytic activity">
    <reaction evidence="1">
        <text>Hydrolysis of terminal non-reducing beta-D-galactose residues in beta-D-galactosides.</text>
        <dbReference type="EC" id="3.2.1.23"/>
    </reaction>
</comment>
<sequence length="139" mass="15643">MLNLVQCLVVALSLHVAAVAGEYFKPFNVSFDHRAIIIDGRRRILNSAGIHYPRATPQMWPDLISKSKEGGIDVIETYAFWNGQEPVRGQYNFEGKYDLVKFAKLVGSSGLYLQLRIGPYICAEWNFGYQPLPFGTTSI</sequence>
<evidence type="ECO:0000313" key="6">
    <source>
        <dbReference type="EMBL" id="KAK3038364.1"/>
    </source>
</evidence>
<dbReference type="InterPro" id="IPR001944">
    <property type="entry name" value="Glycoside_Hdrlase_35"/>
</dbReference>
<dbReference type="SUPFAM" id="SSF51445">
    <property type="entry name" value="(Trans)glycosidases"/>
    <property type="match status" value="1"/>
</dbReference>
<comment type="similarity">
    <text evidence="2">Belongs to the glycosyl hydrolase 35 family.</text>
</comment>
<evidence type="ECO:0000256" key="1">
    <source>
        <dbReference type="ARBA" id="ARBA00001412"/>
    </source>
</evidence>
<evidence type="ECO:0000259" key="5">
    <source>
        <dbReference type="Pfam" id="PF01301"/>
    </source>
</evidence>
<comment type="caution">
    <text evidence="6">The sequence shown here is derived from an EMBL/GenBank/DDBJ whole genome shotgun (WGS) entry which is preliminary data.</text>
</comment>
<dbReference type="PRINTS" id="PR00742">
    <property type="entry name" value="GLHYDRLASE35"/>
</dbReference>
<feature type="chain" id="PRO_5041691397" description="beta-galactosidase" evidence="4">
    <location>
        <begin position="22"/>
        <end position="139"/>
    </location>
</feature>
<dbReference type="GO" id="GO:0005975">
    <property type="term" value="P:carbohydrate metabolic process"/>
    <property type="evidence" value="ECO:0007669"/>
    <property type="project" value="InterPro"/>
</dbReference>
<protein>
    <recommendedName>
        <fullName evidence="3">beta-galactosidase</fullName>
        <ecNumber evidence="3">3.2.1.23</ecNumber>
    </recommendedName>
</protein>
<evidence type="ECO:0000313" key="7">
    <source>
        <dbReference type="Proteomes" id="UP001188597"/>
    </source>
</evidence>
<dbReference type="EC" id="3.2.1.23" evidence="3"/>
<accession>A0AA88X350</accession>
<dbReference type="InterPro" id="IPR031330">
    <property type="entry name" value="Gly_Hdrlase_35_cat"/>
</dbReference>
<keyword evidence="4" id="KW-0732">Signal</keyword>
<dbReference type="PANTHER" id="PTHR23421">
    <property type="entry name" value="BETA-GALACTOSIDASE RELATED"/>
    <property type="match status" value="1"/>
</dbReference>
<dbReference type="Proteomes" id="UP001188597">
    <property type="component" value="Unassembled WGS sequence"/>
</dbReference>
<evidence type="ECO:0000256" key="4">
    <source>
        <dbReference type="SAM" id="SignalP"/>
    </source>
</evidence>
<dbReference type="Pfam" id="PF01301">
    <property type="entry name" value="Glyco_hydro_35"/>
    <property type="match status" value="1"/>
</dbReference>